<evidence type="ECO:0000313" key="1">
    <source>
        <dbReference type="EMBL" id="AMD93398.1"/>
    </source>
</evidence>
<dbReference type="Proteomes" id="UP000063964">
    <property type="component" value="Chromosome"/>
</dbReference>
<dbReference type="KEGG" id="doa:AXF15_10015"/>
<reference evidence="2" key="1">
    <citation type="submission" date="2016-02" db="EMBL/GenBank/DDBJ databases">
        <authorList>
            <person name="Holder M.E."/>
            <person name="Ajami N.J."/>
            <person name="Petrosino J.F."/>
        </authorList>
    </citation>
    <scope>NUCLEOTIDE SEQUENCE [LARGE SCALE GENOMIC DNA]</scope>
    <source>
        <strain evidence="2">DSM 12838</strain>
    </source>
</reference>
<gene>
    <name evidence="1" type="ORF">AXF15_10015</name>
</gene>
<dbReference type="RefSeq" id="WP_066606825.1">
    <property type="nucleotide sequence ID" value="NZ_CP014230.1"/>
</dbReference>
<accession>A0A0X8JR77</accession>
<organism evidence="1 2">
    <name type="scientific">Desulfomicrobium orale DSM 12838</name>
    <dbReference type="NCBI Taxonomy" id="888061"/>
    <lineage>
        <taxon>Bacteria</taxon>
        <taxon>Pseudomonadati</taxon>
        <taxon>Thermodesulfobacteriota</taxon>
        <taxon>Desulfovibrionia</taxon>
        <taxon>Desulfovibrionales</taxon>
        <taxon>Desulfomicrobiaceae</taxon>
        <taxon>Desulfomicrobium</taxon>
    </lineage>
</organism>
<dbReference type="EMBL" id="CP014230">
    <property type="protein sequence ID" value="AMD93398.1"/>
    <property type="molecule type" value="Genomic_DNA"/>
</dbReference>
<keyword evidence="2" id="KW-1185">Reference proteome</keyword>
<evidence type="ECO:0000313" key="2">
    <source>
        <dbReference type="Proteomes" id="UP000063964"/>
    </source>
</evidence>
<proteinExistence type="predicted"/>
<name>A0A0X8JR77_9BACT</name>
<sequence length="82" mass="9333">MKTLQLAMCHTADILSRIKKLQVELEGGAQECGGIRKQLFINAKMKSGKSMSILDEVRKDLLRINSILQNYEKKRKAEDAQK</sequence>
<dbReference type="STRING" id="888061.AXF15_10015"/>
<protein>
    <submittedName>
        <fullName evidence="1">Uncharacterized protein</fullName>
    </submittedName>
</protein>
<dbReference type="AlphaFoldDB" id="A0A0X8JR77"/>